<dbReference type="EMBL" id="CAJVPM010014826">
    <property type="protein sequence ID" value="CAG8603595.1"/>
    <property type="molecule type" value="Genomic_DNA"/>
</dbReference>
<organism evidence="1 2">
    <name type="scientific">Scutellospora calospora</name>
    <dbReference type="NCBI Taxonomy" id="85575"/>
    <lineage>
        <taxon>Eukaryota</taxon>
        <taxon>Fungi</taxon>
        <taxon>Fungi incertae sedis</taxon>
        <taxon>Mucoromycota</taxon>
        <taxon>Glomeromycotina</taxon>
        <taxon>Glomeromycetes</taxon>
        <taxon>Diversisporales</taxon>
        <taxon>Gigasporaceae</taxon>
        <taxon>Scutellospora</taxon>
    </lineage>
</organism>
<sequence>GGILTEILEKDKNALPDVVLRPTTDNYSRDRTVVENRAETVLKEIETVIQNSQQDPKNEDFIIVTRKKGKKKKIDKKIDIVLNTNRYKKARTF</sequence>
<proteinExistence type="predicted"/>
<gene>
    <name evidence="1" type="ORF">SCALOS_LOCUS7011</name>
</gene>
<reference evidence="1" key="1">
    <citation type="submission" date="2021-06" db="EMBL/GenBank/DDBJ databases">
        <authorList>
            <person name="Kallberg Y."/>
            <person name="Tangrot J."/>
            <person name="Rosling A."/>
        </authorList>
    </citation>
    <scope>NUCLEOTIDE SEQUENCE</scope>
    <source>
        <strain evidence="1">AU212A</strain>
    </source>
</reference>
<evidence type="ECO:0000313" key="2">
    <source>
        <dbReference type="Proteomes" id="UP000789860"/>
    </source>
</evidence>
<feature type="non-terminal residue" evidence="1">
    <location>
        <position position="1"/>
    </location>
</feature>
<keyword evidence="2" id="KW-1185">Reference proteome</keyword>
<accession>A0ACA9MPB9</accession>
<comment type="caution">
    <text evidence="1">The sequence shown here is derived from an EMBL/GenBank/DDBJ whole genome shotgun (WGS) entry which is preliminary data.</text>
</comment>
<protein>
    <submittedName>
        <fullName evidence="1">3980_t:CDS:1</fullName>
    </submittedName>
</protein>
<evidence type="ECO:0000313" key="1">
    <source>
        <dbReference type="EMBL" id="CAG8603595.1"/>
    </source>
</evidence>
<dbReference type="Proteomes" id="UP000789860">
    <property type="component" value="Unassembled WGS sequence"/>
</dbReference>
<name>A0ACA9MPB9_9GLOM</name>